<feature type="domain" description="Putative restriction endonuclease" evidence="1">
    <location>
        <begin position="32"/>
        <end position="185"/>
    </location>
</feature>
<sequence>MTTTQHDTAGHIMGGPGDHGLLRFLEERPELDHLRIELVERKIVMRRSGSPYRTCAVAVLGAQLTRAGWVALSGQALVSDVPGSEPKADLTVTTEEAVEDDRHPFPADRVHLVAEVVEEVVSERDSDYARKRRWYAMSRIPLHLLVDPNEAVVELYSQPDHLSYRRMDPYQFGDQVPLPEPFSFAIDTSRFKPYPPKLP</sequence>
<accession>A0ABU7WPK8</accession>
<keyword evidence="2" id="KW-0255">Endonuclease</keyword>
<evidence type="ECO:0000259" key="1">
    <source>
        <dbReference type="Pfam" id="PF05685"/>
    </source>
</evidence>
<dbReference type="PANTHER" id="PTHR35400">
    <property type="entry name" value="SLR1083 PROTEIN"/>
    <property type="match status" value="1"/>
</dbReference>
<name>A0ABU7WPK8_9ACTN</name>
<dbReference type="PANTHER" id="PTHR35400:SF3">
    <property type="entry name" value="SLL1072 PROTEIN"/>
    <property type="match status" value="1"/>
</dbReference>
<dbReference type="InterPro" id="IPR008538">
    <property type="entry name" value="Uma2"/>
</dbReference>
<dbReference type="Pfam" id="PF05685">
    <property type="entry name" value="Uma2"/>
    <property type="match status" value="1"/>
</dbReference>
<keyword evidence="2" id="KW-0540">Nuclease</keyword>
<dbReference type="Proteomes" id="UP001348265">
    <property type="component" value="Unassembled WGS sequence"/>
</dbReference>
<dbReference type="EMBL" id="JAVFKM010000003">
    <property type="protein sequence ID" value="MEF3113074.1"/>
    <property type="molecule type" value="Genomic_DNA"/>
</dbReference>
<dbReference type="GO" id="GO:0004519">
    <property type="term" value="F:endonuclease activity"/>
    <property type="evidence" value="ECO:0007669"/>
    <property type="project" value="UniProtKB-KW"/>
</dbReference>
<comment type="caution">
    <text evidence="2">The sequence shown here is derived from an EMBL/GenBank/DDBJ whole genome shotgun (WGS) entry which is preliminary data.</text>
</comment>
<keyword evidence="3" id="KW-1185">Reference proteome</keyword>
<dbReference type="Gene3D" id="3.90.1570.10">
    <property type="entry name" value="tt1808, chain A"/>
    <property type="match status" value="1"/>
</dbReference>
<protein>
    <submittedName>
        <fullName evidence="2">Uma2 family endonuclease</fullName>
    </submittedName>
</protein>
<evidence type="ECO:0000313" key="2">
    <source>
        <dbReference type="EMBL" id="MEF3113074.1"/>
    </source>
</evidence>
<dbReference type="InterPro" id="IPR012296">
    <property type="entry name" value="Nuclease_put_TT1808"/>
</dbReference>
<organism evidence="2 3">
    <name type="scientific">Streptomyces chrestomyceticus</name>
    <dbReference type="NCBI Taxonomy" id="68185"/>
    <lineage>
        <taxon>Bacteria</taxon>
        <taxon>Bacillati</taxon>
        <taxon>Actinomycetota</taxon>
        <taxon>Actinomycetes</taxon>
        <taxon>Kitasatosporales</taxon>
        <taxon>Streptomycetaceae</taxon>
        <taxon>Streptomyces</taxon>
    </lineage>
</organism>
<gene>
    <name evidence="2" type="ORF">RB636_07640</name>
</gene>
<reference evidence="2 3" key="1">
    <citation type="submission" date="2023-08" db="EMBL/GenBank/DDBJ databases">
        <authorList>
            <person name="Sharma P."/>
            <person name="Verma V."/>
            <person name="Mohan M.K."/>
            <person name="Dubey A.K."/>
        </authorList>
    </citation>
    <scope>NUCLEOTIDE SEQUENCE [LARGE SCALE GENOMIC DNA]</scope>
    <source>
        <strain evidence="2 3">ADP4</strain>
    </source>
</reference>
<dbReference type="RefSeq" id="WP_331785829.1">
    <property type="nucleotide sequence ID" value="NZ_JAVFKM010000003.1"/>
</dbReference>
<dbReference type="SUPFAM" id="SSF52980">
    <property type="entry name" value="Restriction endonuclease-like"/>
    <property type="match status" value="1"/>
</dbReference>
<proteinExistence type="predicted"/>
<dbReference type="InterPro" id="IPR011335">
    <property type="entry name" value="Restrct_endonuc-II-like"/>
</dbReference>
<keyword evidence="2" id="KW-0378">Hydrolase</keyword>
<evidence type="ECO:0000313" key="3">
    <source>
        <dbReference type="Proteomes" id="UP001348265"/>
    </source>
</evidence>